<gene>
    <name evidence="1" type="ORF">ACFFUV_23515</name>
</gene>
<sequence>MKEYCVYWHERGEPRHEVFSDLSEAEMFSCMIRGLEGVEYVEVSEEESIDFEELSEMFPEDFPST</sequence>
<comment type="caution">
    <text evidence="1">The sequence shown here is derived from an EMBL/GenBank/DDBJ whole genome shotgun (WGS) entry which is preliminary data.</text>
</comment>
<evidence type="ECO:0000313" key="2">
    <source>
        <dbReference type="Proteomes" id="UP001589645"/>
    </source>
</evidence>
<dbReference type="EMBL" id="JBHMEP010000068">
    <property type="protein sequence ID" value="MFB9137909.1"/>
    <property type="molecule type" value="Genomic_DNA"/>
</dbReference>
<evidence type="ECO:0000313" key="1">
    <source>
        <dbReference type="EMBL" id="MFB9137909.1"/>
    </source>
</evidence>
<dbReference type="Proteomes" id="UP001589645">
    <property type="component" value="Unassembled WGS sequence"/>
</dbReference>
<proteinExistence type="predicted"/>
<organism evidence="1 2">
    <name type="scientific">Vibrio olivae</name>
    <dbReference type="NCBI Taxonomy" id="1243002"/>
    <lineage>
        <taxon>Bacteria</taxon>
        <taxon>Pseudomonadati</taxon>
        <taxon>Pseudomonadota</taxon>
        <taxon>Gammaproteobacteria</taxon>
        <taxon>Vibrionales</taxon>
        <taxon>Vibrionaceae</taxon>
        <taxon>Vibrio</taxon>
    </lineage>
</organism>
<accession>A0ABV5HUW5</accession>
<dbReference type="RefSeq" id="WP_390198383.1">
    <property type="nucleotide sequence ID" value="NZ_JBHMEP010000068.1"/>
</dbReference>
<reference evidence="1 2" key="1">
    <citation type="submission" date="2024-09" db="EMBL/GenBank/DDBJ databases">
        <authorList>
            <person name="Sun Q."/>
            <person name="Mori K."/>
        </authorList>
    </citation>
    <scope>NUCLEOTIDE SEQUENCE [LARGE SCALE GENOMIC DNA]</scope>
    <source>
        <strain evidence="1 2">CECT 8064</strain>
    </source>
</reference>
<keyword evidence="2" id="KW-1185">Reference proteome</keyword>
<name>A0ABV5HUW5_9VIBR</name>
<protein>
    <submittedName>
        <fullName evidence="1">Uncharacterized protein</fullName>
    </submittedName>
</protein>